<dbReference type="InterPro" id="IPR009459">
    <property type="entry name" value="MucBP_dom"/>
</dbReference>
<evidence type="ECO:0000313" key="5">
    <source>
        <dbReference type="EMBL" id="GAA6268808.1"/>
    </source>
</evidence>
<evidence type="ECO:0000256" key="2">
    <source>
        <dbReference type="SAM" id="MobiDB-lite"/>
    </source>
</evidence>
<dbReference type="Pfam" id="PF07554">
    <property type="entry name" value="FIVAR"/>
    <property type="match status" value="1"/>
</dbReference>
<feature type="compositionally biased region" description="Gly residues" evidence="2">
    <location>
        <begin position="1288"/>
        <end position="1300"/>
    </location>
</feature>
<dbReference type="InterPro" id="IPR013378">
    <property type="entry name" value="InlB-like_B-rpt"/>
</dbReference>
<evidence type="ECO:0000256" key="3">
    <source>
        <dbReference type="SAM" id="SignalP"/>
    </source>
</evidence>
<dbReference type="Pfam" id="PF09479">
    <property type="entry name" value="Flg_new"/>
    <property type="match status" value="1"/>
</dbReference>
<feature type="region of interest" description="Disordered" evidence="2">
    <location>
        <begin position="1252"/>
        <end position="1315"/>
    </location>
</feature>
<dbReference type="EMBL" id="BAABXL010000001">
    <property type="protein sequence ID" value="GAA6268808.1"/>
    <property type="molecule type" value="Genomic_DNA"/>
</dbReference>
<dbReference type="Gene3D" id="2.10.270.10">
    <property type="entry name" value="Cholin Binding"/>
    <property type="match status" value="1"/>
</dbReference>
<keyword evidence="3" id="KW-0732">Signal</keyword>
<comment type="caution">
    <text evidence="5">The sequence shown here is derived from an EMBL/GenBank/DDBJ whole genome shotgun (WGS) entry which is preliminary data.</text>
</comment>
<feature type="domain" description="MucBP" evidence="4">
    <location>
        <begin position="279"/>
        <end position="366"/>
    </location>
</feature>
<dbReference type="SUPFAM" id="SSF69360">
    <property type="entry name" value="Cell wall binding repeat"/>
    <property type="match status" value="1"/>
</dbReference>
<keyword evidence="1" id="KW-0677">Repeat</keyword>
<sequence length="1496" mass="164672">MKRTNKIKAYLTQLLATAMVFTMAAPPASVYALDYGDPAEIRFDPQEGPDLSHSNYKNVPRTENRITYATGQAGHPLTESGDFNGIAVENLGSGDRPVLPAFDSDLHWPGYVFDGWYNEEGNKMAYLPYGFPYRSSTTYEARWKGDTSSQFTFTVMHYRDLNPDRNSNTDGTDPGAWADIGDSQIYEFFNNGSWTDRVTADTAVSATYKRNIPGYKIASILIKNNKVRRFDDASGHGTLEESATLNTSTRSVRGNMPNDDLTAAFRYEPDPSKKFALRVEYVDRQGRAIHSPESHLYSAESQISAAPMQLEAYTLSGAQIKAGSGDIDDLPGRGIYSARTAGCTFDTQKNFTGKMPNQPVTVVYTYDMDPSYVTRVTIHRIDNHNNILAEPEVREVSPAETVTIPVERKAGYTYPPNIEWDGNFTDISLDQTASTLDFKTDLTGGTVTITYNEDLNDTTQWSRVNYYSSEHGSLSGDSSPRSFRLGVHSIDELTDGITPSPEEHYIFNGWYKANSSGTGKVGDALNAAVELTGNLKLYADFTEDPGQWCDISFESGNHGTISGTRRVHIAKGTQWARISLPQVMPDSNYMFIGWFDENGSRITDSDMQILSDQTYRARFAPVGGDDGILCIPDGTGSIGNDGMGQIQISGANGARKYALTDREGHIIAVMTGEQLGHWRFEGLFPCDSYYVYEMAESAAPIVGDILTDTIDPSLISQPARVTVPALGKNYSTADDETEGRKKIVIRPAAVNTVYAVLDMDGNVISQDGSEDGWVSPSGSPLTAQLIKLEPNSSYTVVAKPADNADAPSDRLLNGSQVMVADSSAQERTYTFQAVNGGYVESVMRNGEALDIDAYAEKVQVKAGDEIYISAENTNHLGNPFEKWEVQIGTLDISYPTRRNQAVQMMEGDVIIQAVYRPSSIATSSNASVDYSPKNGVFALDKSDETLQELTEHLIDNEQDRIALANGTRIAYTVKFNRHAPVASASEAVKQELNDADNVKIPWSLDIGLSRKADGINKPLAEGADRTPGIKVLGKLDTSILGNMEYRLWKIHFGEEEGSAACEEVELTPDPNETGTFTGSFAFEANVGDTLVFSYYKAYDVTVIDTSRGQVHTFRVKDGQSLNDSADYMALDIHEGYRDSATGIIYEFAGLSKRPAGGRMYDTSEPVEQDLELYAVYEPEDDTLWQEAKEKLQQEINTANALKNNGSVSDEDKEALTQAVTEAVEVLNRLPRPSVDELEDAFNALEAVVNRVSNGGTDIPDDNGGTDTPDNNGGTDTPDNNGGTDHPGSNGGSGGSGGGHSGSFRGSAGFGPGSSAGNGYRTYSEGINGRWDHFNQAEHQWAFVLNNGTRLKDSWANIRYTYNGNTRIDTYHFDGDGVMDSGWFLDESTEKWYFLSDVHDGWFGRMMRGWHHDENDGRWYYLSPLNGAMMLGWQKIDGIWYYLTADNRQQTWTFNQTSKHWEYTNPSSRPLGSLYINEITPDGYPTDGNGAWIQETP</sequence>
<proteinExistence type="predicted"/>
<evidence type="ECO:0000256" key="1">
    <source>
        <dbReference type="ARBA" id="ARBA00022737"/>
    </source>
</evidence>
<protein>
    <recommendedName>
        <fullName evidence="4">MucBP domain-containing protein</fullName>
    </recommendedName>
</protein>
<feature type="signal peptide" evidence="3">
    <location>
        <begin position="1"/>
        <end position="24"/>
    </location>
</feature>
<accession>A0ABQ0AXR3</accession>
<dbReference type="Pfam" id="PF06458">
    <property type="entry name" value="MucBP"/>
    <property type="match status" value="1"/>
</dbReference>
<keyword evidence="6" id="KW-1185">Reference proteome</keyword>
<feature type="chain" id="PRO_5046651525" description="MucBP domain-containing protein" evidence="3">
    <location>
        <begin position="25"/>
        <end position="1496"/>
    </location>
</feature>
<organism evidence="5 6">
    <name type="scientific">Enterocloster alcoholdehydrogenati</name>
    <dbReference type="NCBI Taxonomy" id="2547410"/>
    <lineage>
        <taxon>Bacteria</taxon>
        <taxon>Bacillati</taxon>
        <taxon>Bacillota</taxon>
        <taxon>Clostridia</taxon>
        <taxon>Lachnospirales</taxon>
        <taxon>Lachnospiraceae</taxon>
        <taxon>Enterocloster</taxon>
    </lineage>
</organism>
<evidence type="ECO:0000259" key="4">
    <source>
        <dbReference type="Pfam" id="PF06458"/>
    </source>
</evidence>
<evidence type="ECO:0000313" key="6">
    <source>
        <dbReference type="Proteomes" id="UP001600894"/>
    </source>
</evidence>
<dbReference type="Proteomes" id="UP001600894">
    <property type="component" value="Unassembled WGS sequence"/>
</dbReference>
<name>A0ABQ0AXR3_9FIRM</name>
<feature type="compositionally biased region" description="Low complexity" evidence="2">
    <location>
        <begin position="1253"/>
        <end position="1287"/>
    </location>
</feature>
<dbReference type="RefSeq" id="WP_176253315.1">
    <property type="nucleotide sequence ID" value="NZ_BAABXL010000001.1"/>
</dbReference>
<reference evidence="5 6" key="1">
    <citation type="submission" date="2024-04" db="EMBL/GenBank/DDBJ databases">
        <title>Defined microbial consortia suppress multidrug-resistant proinflammatory Enterobacteriaceae via ecological control.</title>
        <authorList>
            <person name="Furuichi M."/>
            <person name="Kawaguchi T."/>
            <person name="Pust M."/>
            <person name="Yasuma K."/>
            <person name="Plichta D."/>
            <person name="Hasegawa N."/>
            <person name="Ohya T."/>
            <person name="Bhattarai S."/>
            <person name="Sasajima S."/>
            <person name="Aoto Y."/>
            <person name="Tuganbaev T."/>
            <person name="Yaginuma M."/>
            <person name="Ueda M."/>
            <person name="Okahashi N."/>
            <person name="Amafuji K."/>
            <person name="Kiridooshi Y."/>
            <person name="Sugita K."/>
            <person name="Strazar M."/>
            <person name="Skelly A."/>
            <person name="Suda W."/>
            <person name="Hattori M."/>
            <person name="Nakamoto N."/>
            <person name="Caballero S."/>
            <person name="Norman J."/>
            <person name="Olle B."/>
            <person name="Tanoue T."/>
            <person name="Arita M."/>
            <person name="Bucci V."/>
            <person name="Atarashi K."/>
            <person name="Xavier R."/>
            <person name="Honda K."/>
        </authorList>
    </citation>
    <scope>NUCLEOTIDE SEQUENCE [LARGE SCALE GENOMIC DNA]</scope>
    <source>
        <strain evidence="6">f13</strain>
    </source>
</reference>
<gene>
    <name evidence="5" type="ORF">F130042H8_18680</name>
</gene>